<dbReference type="OrthoDB" id="7596528at2"/>
<dbReference type="Proteomes" id="UP000243502">
    <property type="component" value="Chromosome 2"/>
</dbReference>
<proteinExistence type="predicted"/>
<name>A0A2I8EUP4_9BURK</name>
<dbReference type="KEGG" id="pter:C2L65_27180"/>
<accession>A0A2I8EUP4</accession>
<dbReference type="RefSeq" id="WP_042307610.1">
    <property type="nucleotide sequence ID" value="NZ_CP026112.1"/>
</dbReference>
<protein>
    <recommendedName>
        <fullName evidence="3">ABC-type transport auxiliary lipoprotein component domain-containing protein</fullName>
    </recommendedName>
</protein>
<evidence type="ECO:0000313" key="2">
    <source>
        <dbReference type="Proteomes" id="UP000243502"/>
    </source>
</evidence>
<evidence type="ECO:0008006" key="3">
    <source>
        <dbReference type="Google" id="ProtNLM"/>
    </source>
</evidence>
<gene>
    <name evidence="1" type="ORF">C2L65_27180</name>
</gene>
<dbReference type="EMBL" id="CP026112">
    <property type="protein sequence ID" value="AUT63229.1"/>
    <property type="molecule type" value="Genomic_DNA"/>
</dbReference>
<organism evidence="1 2">
    <name type="scientific">Paraburkholderia terrae</name>
    <dbReference type="NCBI Taxonomy" id="311230"/>
    <lineage>
        <taxon>Bacteria</taxon>
        <taxon>Pseudomonadati</taxon>
        <taxon>Pseudomonadota</taxon>
        <taxon>Betaproteobacteria</taxon>
        <taxon>Burkholderiales</taxon>
        <taxon>Burkholderiaceae</taxon>
        <taxon>Paraburkholderia</taxon>
    </lineage>
</organism>
<sequence length="190" mass="20080">MTLRRAPRRRAGAPAVLATLIATVLLSGCVTQPVLPYQASVANQMKLGSLPRAARFQVTAAGSDPSDVQTTVRSMRISAPGDGSWTSYLGQALCTELATSGNYDANAAARIEATLSEVRIADGQAQVTGHFVIRQGQSVRYDKVLRADAHWDSAFLGAIAASNGLNQSTAIFQALLRKLFDDPDFAAAST</sequence>
<dbReference type="PROSITE" id="PS51257">
    <property type="entry name" value="PROKAR_LIPOPROTEIN"/>
    <property type="match status" value="1"/>
</dbReference>
<dbReference type="AlphaFoldDB" id="A0A2I8EUP4"/>
<evidence type="ECO:0000313" key="1">
    <source>
        <dbReference type="EMBL" id="AUT63229.1"/>
    </source>
</evidence>
<reference evidence="1 2" key="1">
    <citation type="submission" date="2018-01" db="EMBL/GenBank/DDBJ databases">
        <title>Species boundaries and ecological features among Paraburkholderia terrae DSMZ17804T, P. hospita DSMZ17164T and P. caribensis DSMZ13236T.</title>
        <authorList>
            <person name="Pratama A.A."/>
        </authorList>
    </citation>
    <scope>NUCLEOTIDE SEQUENCE [LARGE SCALE GENOMIC DNA]</scope>
    <source>
        <strain evidence="1 2">DSM 17804</strain>
    </source>
</reference>